<protein>
    <submittedName>
        <fullName evidence="1">Uncharacterized protein</fullName>
    </submittedName>
</protein>
<keyword evidence="2" id="KW-1185">Reference proteome</keyword>
<feature type="non-terminal residue" evidence="1">
    <location>
        <position position="103"/>
    </location>
</feature>
<organism evidence="1 2">
    <name type="scientific">Pelagomonas calceolata</name>
    <dbReference type="NCBI Taxonomy" id="35677"/>
    <lineage>
        <taxon>Eukaryota</taxon>
        <taxon>Sar</taxon>
        <taxon>Stramenopiles</taxon>
        <taxon>Ochrophyta</taxon>
        <taxon>Pelagophyceae</taxon>
        <taxon>Pelagomonadales</taxon>
        <taxon>Pelagomonadaceae</taxon>
        <taxon>Pelagomonas</taxon>
    </lineage>
</organism>
<dbReference type="Proteomes" id="UP000789595">
    <property type="component" value="Unassembled WGS sequence"/>
</dbReference>
<reference evidence="1" key="1">
    <citation type="submission" date="2021-11" db="EMBL/GenBank/DDBJ databases">
        <authorList>
            <consortium name="Genoscope - CEA"/>
            <person name="William W."/>
        </authorList>
    </citation>
    <scope>NUCLEOTIDE SEQUENCE</scope>
</reference>
<evidence type="ECO:0000313" key="1">
    <source>
        <dbReference type="EMBL" id="CAH0379926.1"/>
    </source>
</evidence>
<comment type="caution">
    <text evidence="1">The sequence shown here is derived from an EMBL/GenBank/DDBJ whole genome shotgun (WGS) entry which is preliminary data.</text>
</comment>
<sequence length="103" mass="11703">MNMAMRKPDTHMPTMMPTCAHRFLPARKSTSEELASRRWRGGHDSAAGEKRRDLALCTVALRAQSVAWVVFWQKPLSPAEQHMPPPEFFSPWAMVIESAWGLP</sequence>
<evidence type="ECO:0000313" key="2">
    <source>
        <dbReference type="Proteomes" id="UP000789595"/>
    </source>
</evidence>
<dbReference type="AlphaFoldDB" id="A0A8J2SY44"/>
<accession>A0A8J2SY44</accession>
<gene>
    <name evidence="1" type="ORF">PECAL_6P15620</name>
</gene>
<name>A0A8J2SY44_9STRA</name>
<dbReference type="EMBL" id="CAKKNE010000006">
    <property type="protein sequence ID" value="CAH0379926.1"/>
    <property type="molecule type" value="Genomic_DNA"/>
</dbReference>
<proteinExistence type="predicted"/>